<dbReference type="InterPro" id="IPR050327">
    <property type="entry name" value="Proton-linked_MCT"/>
</dbReference>
<reference evidence="5 6" key="1">
    <citation type="submission" date="2018-06" db="EMBL/GenBank/DDBJ databases">
        <authorList>
            <consortium name="Pathogen Informatics"/>
            <person name="Doyle S."/>
        </authorList>
    </citation>
    <scope>NUCLEOTIDE SEQUENCE [LARGE SCALE GENOMIC DNA]</scope>
    <source>
        <strain evidence="5 6">NCTC12722</strain>
    </source>
</reference>
<dbReference type="InterPro" id="IPR011701">
    <property type="entry name" value="MFS"/>
</dbReference>
<dbReference type="RefSeq" id="WP_002717104.1">
    <property type="nucleotide sequence ID" value="NZ_UFSI01000001.1"/>
</dbReference>
<evidence type="ECO:0000256" key="3">
    <source>
        <dbReference type="ARBA" id="ARBA00023136"/>
    </source>
</evidence>
<feature type="transmembrane region" description="Helical" evidence="4">
    <location>
        <begin position="222"/>
        <end position="246"/>
    </location>
</feature>
<organism evidence="5 6">
    <name type="scientific">Afipia felis</name>
    <name type="common">Cat scratch disease bacillus</name>
    <dbReference type="NCBI Taxonomy" id="1035"/>
    <lineage>
        <taxon>Bacteria</taxon>
        <taxon>Pseudomonadati</taxon>
        <taxon>Pseudomonadota</taxon>
        <taxon>Alphaproteobacteria</taxon>
        <taxon>Hyphomicrobiales</taxon>
        <taxon>Nitrobacteraceae</taxon>
        <taxon>Afipia</taxon>
    </lineage>
</organism>
<evidence type="ECO:0000256" key="2">
    <source>
        <dbReference type="ARBA" id="ARBA00022989"/>
    </source>
</evidence>
<feature type="transmembrane region" description="Helical" evidence="4">
    <location>
        <begin position="143"/>
        <end position="161"/>
    </location>
</feature>
<feature type="transmembrane region" description="Helical" evidence="4">
    <location>
        <begin position="105"/>
        <end position="123"/>
    </location>
</feature>
<feature type="transmembrane region" description="Helical" evidence="4">
    <location>
        <begin position="46"/>
        <end position="69"/>
    </location>
</feature>
<dbReference type="AlphaFoldDB" id="A0A380WCA4"/>
<keyword evidence="3 4" id="KW-0472">Membrane</keyword>
<feature type="transmembrane region" description="Helical" evidence="4">
    <location>
        <begin position="377"/>
        <end position="397"/>
    </location>
</feature>
<dbReference type="Pfam" id="PF07690">
    <property type="entry name" value="MFS_1"/>
    <property type="match status" value="1"/>
</dbReference>
<proteinExistence type="predicted"/>
<evidence type="ECO:0000256" key="4">
    <source>
        <dbReference type="SAM" id="Phobius"/>
    </source>
</evidence>
<feature type="transmembrane region" description="Helical" evidence="4">
    <location>
        <begin position="81"/>
        <end position="99"/>
    </location>
</feature>
<feature type="transmembrane region" description="Helical" evidence="4">
    <location>
        <begin position="315"/>
        <end position="340"/>
    </location>
</feature>
<keyword evidence="1 4" id="KW-0812">Transmembrane</keyword>
<dbReference type="PANTHER" id="PTHR11360:SF308">
    <property type="entry name" value="BLL3089 PROTEIN"/>
    <property type="match status" value="1"/>
</dbReference>
<keyword evidence="2 4" id="KW-1133">Transmembrane helix</keyword>
<dbReference type="OrthoDB" id="7200137at2"/>
<dbReference type="SUPFAM" id="SSF103473">
    <property type="entry name" value="MFS general substrate transporter"/>
    <property type="match status" value="1"/>
</dbReference>
<dbReference type="EMBL" id="UIGB01000001">
    <property type="protein sequence ID" value="SUU86279.1"/>
    <property type="molecule type" value="Genomic_DNA"/>
</dbReference>
<dbReference type="PANTHER" id="PTHR11360">
    <property type="entry name" value="MONOCARBOXYLATE TRANSPORTER"/>
    <property type="match status" value="1"/>
</dbReference>
<dbReference type="GO" id="GO:0022857">
    <property type="term" value="F:transmembrane transporter activity"/>
    <property type="evidence" value="ECO:0007669"/>
    <property type="project" value="InterPro"/>
</dbReference>
<gene>
    <name evidence="5" type="ORF">NCTC12722_03503</name>
</gene>
<dbReference type="InterPro" id="IPR036259">
    <property type="entry name" value="MFS_trans_sf"/>
</dbReference>
<accession>A0A380WCA4</accession>
<dbReference type="Gene3D" id="1.20.1250.20">
    <property type="entry name" value="MFS general substrate transporter like domains"/>
    <property type="match status" value="1"/>
</dbReference>
<feature type="transmembrane region" description="Helical" evidence="4">
    <location>
        <begin position="173"/>
        <end position="193"/>
    </location>
</feature>
<evidence type="ECO:0000313" key="6">
    <source>
        <dbReference type="Proteomes" id="UP000254343"/>
    </source>
</evidence>
<evidence type="ECO:0000313" key="5">
    <source>
        <dbReference type="EMBL" id="SUU86279.1"/>
    </source>
</evidence>
<feature type="transmembrane region" description="Helical" evidence="4">
    <location>
        <begin position="288"/>
        <end position="309"/>
    </location>
</feature>
<name>A0A380WCA4_AFIFE</name>
<sequence>MNPFAGPAALIAGPHRAVAVLCVTQILGWGALFYPPALTMTYIADVHGWSLPLALSGFSIALGISGLCAPYTCGLIDKRGGNLVMSVGALVGAAGLVLLPLAPNYIVYVLAWILIGLAISSCLYDPAFTTLTRIYGMASRGPITVVTFSGGLASTVGWPFMHFLIEHFGWKSVFFTWAAVLALLIAPLHWFALPRRKAQMKTAVAAADEPAAKKRFVKPHGWSFFLMAAGFAGHAFALSGTTTHLLPILQRGGLDPGLAVTIGAMFGPAQLVTRFADFASKGRLHPVWVARFSMCTMAAAFSVLAFAGIETLHAIIFAILFGAANGVMTIARGALPLATFGPTGYGRVVGRISRPGQITQALSPFILAFVIDRWSDQAALEIIIMAIALALLSFSLLRRV</sequence>
<dbReference type="Proteomes" id="UP000254343">
    <property type="component" value="Unassembled WGS sequence"/>
</dbReference>
<protein>
    <submittedName>
        <fullName evidence="5">Oxalate/formate antiporter family transporter</fullName>
    </submittedName>
</protein>
<evidence type="ECO:0000256" key="1">
    <source>
        <dbReference type="ARBA" id="ARBA00022692"/>
    </source>
</evidence>